<evidence type="ECO:0000259" key="1">
    <source>
        <dbReference type="Pfam" id="PF07944"/>
    </source>
</evidence>
<dbReference type="InterPro" id="IPR012878">
    <property type="entry name" value="Beta-AFase-like_GH127_cat"/>
</dbReference>
<organism evidence="2 5">
    <name type="scientific">Eisenbergiella tayi</name>
    <dbReference type="NCBI Taxonomy" id="1432052"/>
    <lineage>
        <taxon>Bacteria</taxon>
        <taxon>Bacillati</taxon>
        <taxon>Bacillota</taxon>
        <taxon>Clostridia</taxon>
        <taxon>Lachnospirales</taxon>
        <taxon>Lachnospiraceae</taxon>
        <taxon>Eisenbergiella</taxon>
    </lineage>
</organism>
<evidence type="ECO:0000313" key="5">
    <source>
        <dbReference type="Proteomes" id="UP000094067"/>
    </source>
</evidence>
<dbReference type="EMBL" id="MCGH01000005">
    <property type="protein sequence ID" value="ODM01783.1"/>
    <property type="molecule type" value="Genomic_DNA"/>
</dbReference>
<comment type="caution">
    <text evidence="2">The sequence shown here is derived from an EMBL/GenBank/DDBJ whole genome shotgun (WGS) entry which is preliminary data.</text>
</comment>
<keyword evidence="7" id="KW-1185">Reference proteome</keyword>
<dbReference type="Proteomes" id="UP000094271">
    <property type="component" value="Unassembled WGS sequence"/>
</dbReference>
<dbReference type="InterPro" id="IPR008928">
    <property type="entry name" value="6-hairpin_glycosidase_sf"/>
</dbReference>
<reference evidence="2 5" key="1">
    <citation type="submission" date="2016-07" db="EMBL/GenBank/DDBJ databases">
        <title>Characterization of isolates of Eisenbergiella tayi derived from blood cultures, using whole genome sequencing.</title>
        <authorList>
            <person name="Burdz T."/>
            <person name="Wiebe D."/>
            <person name="Huynh C."/>
            <person name="Bernard K."/>
        </authorList>
    </citation>
    <scope>NUCLEOTIDE SEQUENCE [LARGE SCALE GENOMIC DNA]</scope>
    <source>
        <strain evidence="2 5">NML 110608</strain>
    </source>
</reference>
<reference evidence="4 7" key="2">
    <citation type="submission" date="2016-08" db="EMBL/GenBank/DDBJ databases">
        <title>Characterization of Isolates of Eisenbergiella tayi Derived from Blood Cultures, Using Whole Genome Sequencing.</title>
        <authorList>
            <person name="Bernier A.-M."/>
            <person name="Burdz T."/>
            <person name="Wiebe D."/>
            <person name="Bernard K."/>
        </authorList>
    </citation>
    <scope>NUCLEOTIDE SEQUENCE [LARGE SCALE GENOMIC DNA]</scope>
    <source>
        <strain evidence="4 7">NML120146</strain>
    </source>
</reference>
<evidence type="ECO:0000313" key="2">
    <source>
        <dbReference type="EMBL" id="ODM01783.1"/>
    </source>
</evidence>
<proteinExistence type="predicted"/>
<protein>
    <recommendedName>
        <fullName evidence="1">Non-reducing end beta-L-arabinofuranosidase-like GH127 catalytic domain-containing protein</fullName>
    </recommendedName>
</protein>
<accession>A0A1E2ZZ54</accession>
<sequence length="601" mass="69225">MNKIFESAKPQQVRLLDSEIRRRFQVNEDLLLRYQSKDLLRSYYFEAGLWKDNSENPKIEHWGWEGPTSEIRGHFVGHWLSAAAITYASDGNRELLGRAEYMLDELERCQKANGGEWIGAIPEKQLRWTEEGRNFGVPLYNLHKIIMGLTDMYVYAGNCKALEIVGHFADWFYRWVKDIPTDRMDIIMETETGGILEEWCRLYEITGEEKYQVLMEKFLRRPLFHALLENKDVLTNMHANTTIPEILGIARMYEVTGNPEYLKAVKNYWSIAVTKRGGFVTGGQTSGEVWIPPFHIRERLGKLNQEHCAVYNMMRLAEFLYQYTGDIEFENYRELNLYNGILAQQNPNTGAAAYYLPMQAGSRKIWSTEKKSFWCCCGSGIQAGASHGMGIYAENKNQIAVNQFIPSVLTSDRWERKVKITQQSGMSAKNVQKLIGINAGSVNYPEAFSVYLNIDASEAPDMTVLVRIPFWNQKDPVLLVNGEQVDYYMENSCIYIPCGSKKLEVSILFYQALTVHEMSGCGEMIAFRHGPVVLAGMTEKDTIHGERGQIQNMLVHHNERIWGSWTREFRTTQEEVNINFKPLYEVADETYTVYFINENGD</sequence>
<dbReference type="OrthoDB" id="9757939at2"/>
<dbReference type="Proteomes" id="UP000094067">
    <property type="component" value="Unassembled WGS sequence"/>
</dbReference>
<dbReference type="PANTHER" id="PTHR31151:SF0">
    <property type="entry name" value="PROLINE-TRNA LIGASE (DUF1680)"/>
    <property type="match status" value="1"/>
</dbReference>
<dbReference type="SUPFAM" id="SSF48208">
    <property type="entry name" value="Six-hairpin glycosidases"/>
    <property type="match status" value="1"/>
</dbReference>
<dbReference type="Proteomes" id="UP000094869">
    <property type="component" value="Unassembled WGS sequence"/>
</dbReference>
<dbReference type="GO" id="GO:0005975">
    <property type="term" value="P:carbohydrate metabolic process"/>
    <property type="evidence" value="ECO:0007669"/>
    <property type="project" value="InterPro"/>
</dbReference>
<evidence type="ECO:0000313" key="3">
    <source>
        <dbReference type="EMBL" id="ODR38383.1"/>
    </source>
</evidence>
<feature type="domain" description="Non-reducing end beta-L-arabinofuranosidase-like GH127 catalytic" evidence="1">
    <location>
        <begin position="12"/>
        <end position="387"/>
    </location>
</feature>
<dbReference type="RefSeq" id="WP_069155090.1">
    <property type="nucleotide sequence ID" value="NZ_DAWDRA010000163.1"/>
</dbReference>
<gene>
    <name evidence="3" type="ORF">BEI59_34050</name>
    <name evidence="2" type="ORF">BEI61_05775</name>
    <name evidence="4" type="ORF">BEI63_19705</name>
</gene>
<dbReference type="EMBL" id="MEHA01000046">
    <property type="protein sequence ID" value="ODR38383.1"/>
    <property type="molecule type" value="Genomic_DNA"/>
</dbReference>
<reference evidence="3 6" key="3">
    <citation type="submission" date="2016-08" db="EMBL/GenBank/DDBJ databases">
        <authorList>
            <person name="Seilhamer J.J."/>
        </authorList>
    </citation>
    <scope>NUCLEOTIDE SEQUENCE [LARGE SCALE GENOMIC DNA]</scope>
    <source>
        <strain evidence="3 6">NML150140-1</strain>
    </source>
</reference>
<evidence type="ECO:0000313" key="4">
    <source>
        <dbReference type="EMBL" id="ODR52650.1"/>
    </source>
</evidence>
<evidence type="ECO:0000313" key="7">
    <source>
        <dbReference type="Proteomes" id="UP000094869"/>
    </source>
</evidence>
<dbReference type="AlphaFoldDB" id="A0A1E2ZZ54"/>
<evidence type="ECO:0000313" key="6">
    <source>
        <dbReference type="Proteomes" id="UP000094271"/>
    </source>
</evidence>
<dbReference type="EMBL" id="MEHD01000029">
    <property type="protein sequence ID" value="ODR52650.1"/>
    <property type="molecule type" value="Genomic_DNA"/>
</dbReference>
<dbReference type="PANTHER" id="PTHR31151">
    <property type="entry name" value="PROLINE-TRNA LIGASE (DUF1680)"/>
    <property type="match status" value="1"/>
</dbReference>
<dbReference type="Pfam" id="PF07944">
    <property type="entry name" value="Beta-AFase-like_GH127_cat"/>
    <property type="match status" value="1"/>
</dbReference>
<name>A0A1E2ZZ54_9FIRM</name>